<protein>
    <submittedName>
        <fullName evidence="1">12065_t:CDS:1</fullName>
    </submittedName>
</protein>
<sequence length="149" mass="17731">HEPEDEIKKTDKVNKEKTKEKGIRTIEEKDWLLSLAEYVTDDGWEEGRNCQEVESRGYNEEEDELNTHEEYQELLEELTRELKSSDDEYEKNHPNLDKTYGIKLPKWGELVYGTEFSDDESDWDNDKPNEAKTWLGAGEAWWNLEEKEK</sequence>
<reference evidence="1" key="1">
    <citation type="submission" date="2021-06" db="EMBL/GenBank/DDBJ databases">
        <authorList>
            <person name="Kallberg Y."/>
            <person name="Tangrot J."/>
            <person name="Rosling A."/>
        </authorList>
    </citation>
    <scope>NUCLEOTIDE SEQUENCE</scope>
    <source>
        <strain evidence="1">IL203A</strain>
    </source>
</reference>
<feature type="non-terminal residue" evidence="1">
    <location>
        <position position="149"/>
    </location>
</feature>
<keyword evidence="2" id="KW-1185">Reference proteome</keyword>
<comment type="caution">
    <text evidence="1">The sequence shown here is derived from an EMBL/GenBank/DDBJ whole genome shotgun (WGS) entry which is preliminary data.</text>
</comment>
<organism evidence="1 2">
    <name type="scientific">Dentiscutata heterogama</name>
    <dbReference type="NCBI Taxonomy" id="1316150"/>
    <lineage>
        <taxon>Eukaryota</taxon>
        <taxon>Fungi</taxon>
        <taxon>Fungi incertae sedis</taxon>
        <taxon>Mucoromycota</taxon>
        <taxon>Glomeromycotina</taxon>
        <taxon>Glomeromycetes</taxon>
        <taxon>Diversisporales</taxon>
        <taxon>Gigasporaceae</taxon>
        <taxon>Dentiscutata</taxon>
    </lineage>
</organism>
<proteinExistence type="predicted"/>
<dbReference type="Proteomes" id="UP000789702">
    <property type="component" value="Unassembled WGS sequence"/>
</dbReference>
<evidence type="ECO:0000313" key="1">
    <source>
        <dbReference type="EMBL" id="CAG8734129.1"/>
    </source>
</evidence>
<gene>
    <name evidence="1" type="ORF">DHETER_LOCUS13627</name>
</gene>
<evidence type="ECO:0000313" key="2">
    <source>
        <dbReference type="Proteomes" id="UP000789702"/>
    </source>
</evidence>
<feature type="non-terminal residue" evidence="1">
    <location>
        <position position="1"/>
    </location>
</feature>
<dbReference type="EMBL" id="CAJVPU010038131">
    <property type="protein sequence ID" value="CAG8734129.1"/>
    <property type="molecule type" value="Genomic_DNA"/>
</dbReference>
<name>A0ACA9Q806_9GLOM</name>
<accession>A0ACA9Q806</accession>